<evidence type="ECO:0000256" key="3">
    <source>
        <dbReference type="ARBA" id="ARBA00009595"/>
    </source>
</evidence>
<keyword evidence="7" id="KW-0460">Magnesium</keyword>
<sequence>MIQKFCPECGEALIERELEGEGIVPYCPKCRQFRFPMYNVAVSMIVINEQTGQILLIRQYGKPSFILVAGYVNRGEAAEHAVVREIREETGMTARRIRFNRTRFFEPSNTLMCNFTAFVRDDSELHPNREIDSFQWFSPEDARKNIRQGSLAADFLNAYLDEAGQKR</sequence>
<comment type="similarity">
    <text evidence="3">Belongs to the Nudix hydrolase family. NudC subfamily.</text>
</comment>
<evidence type="ECO:0000313" key="11">
    <source>
        <dbReference type="EMBL" id="HIY60403.1"/>
    </source>
</evidence>
<evidence type="ECO:0000256" key="7">
    <source>
        <dbReference type="ARBA" id="ARBA00022842"/>
    </source>
</evidence>
<evidence type="ECO:0000256" key="8">
    <source>
        <dbReference type="ARBA" id="ARBA00023027"/>
    </source>
</evidence>
<dbReference type="GO" id="GO:0046872">
    <property type="term" value="F:metal ion binding"/>
    <property type="evidence" value="ECO:0007669"/>
    <property type="project" value="UniProtKB-KW"/>
</dbReference>
<keyword evidence="5" id="KW-0479">Metal-binding</keyword>
<dbReference type="InterPro" id="IPR020084">
    <property type="entry name" value="NUDIX_hydrolase_CS"/>
</dbReference>
<evidence type="ECO:0000256" key="2">
    <source>
        <dbReference type="ARBA" id="ARBA00001947"/>
    </source>
</evidence>
<name>A0A9D1YPB1_9FIRM</name>
<dbReference type="Pfam" id="PF00293">
    <property type="entry name" value="NUDIX"/>
    <property type="match status" value="1"/>
</dbReference>
<comment type="cofactor">
    <cofactor evidence="1">
        <name>Mg(2+)</name>
        <dbReference type="ChEBI" id="CHEBI:18420"/>
    </cofactor>
</comment>
<comment type="catalytic activity">
    <reaction evidence="9">
        <text>a 5'-end NAD(+)-phospho-ribonucleoside in mRNA + H2O = a 5'-end phospho-adenosine-phospho-ribonucleoside in mRNA + beta-nicotinamide D-ribonucleotide + 2 H(+)</text>
        <dbReference type="Rhea" id="RHEA:60876"/>
        <dbReference type="Rhea" id="RHEA-COMP:15698"/>
        <dbReference type="Rhea" id="RHEA-COMP:15719"/>
        <dbReference type="ChEBI" id="CHEBI:14649"/>
        <dbReference type="ChEBI" id="CHEBI:15377"/>
        <dbReference type="ChEBI" id="CHEBI:15378"/>
        <dbReference type="ChEBI" id="CHEBI:144029"/>
        <dbReference type="ChEBI" id="CHEBI:144051"/>
    </reaction>
    <physiologicalReaction direction="left-to-right" evidence="9">
        <dbReference type="Rhea" id="RHEA:60877"/>
    </physiologicalReaction>
</comment>
<dbReference type="PROSITE" id="PS51462">
    <property type="entry name" value="NUDIX"/>
    <property type="match status" value="1"/>
</dbReference>
<accession>A0A9D1YPB1</accession>
<dbReference type="PANTHER" id="PTHR42904">
    <property type="entry name" value="NUDIX HYDROLASE, NUDC SUBFAMILY"/>
    <property type="match status" value="1"/>
</dbReference>
<dbReference type="AlphaFoldDB" id="A0A9D1YPB1"/>
<organism evidence="11 12">
    <name type="scientific">Candidatus Eisenbergiella pullistercoris</name>
    <dbReference type="NCBI Taxonomy" id="2838555"/>
    <lineage>
        <taxon>Bacteria</taxon>
        <taxon>Bacillati</taxon>
        <taxon>Bacillota</taxon>
        <taxon>Clostridia</taxon>
        <taxon>Lachnospirales</taxon>
        <taxon>Lachnospiraceae</taxon>
        <taxon>Eisenbergiella</taxon>
    </lineage>
</organism>
<evidence type="ECO:0000256" key="9">
    <source>
        <dbReference type="ARBA" id="ARBA00023679"/>
    </source>
</evidence>
<gene>
    <name evidence="11" type="ORF">H9831_06975</name>
</gene>
<dbReference type="GO" id="GO:0035529">
    <property type="term" value="F:NADH pyrophosphatase activity"/>
    <property type="evidence" value="ECO:0007669"/>
    <property type="project" value="TreeGrafter"/>
</dbReference>
<evidence type="ECO:0000256" key="6">
    <source>
        <dbReference type="ARBA" id="ARBA00022801"/>
    </source>
</evidence>
<dbReference type="Proteomes" id="UP000824007">
    <property type="component" value="Unassembled WGS sequence"/>
</dbReference>
<proteinExistence type="inferred from homology"/>
<dbReference type="PANTHER" id="PTHR42904:SF6">
    <property type="entry name" value="NAD-CAPPED RNA HYDROLASE NUDT12"/>
    <property type="match status" value="1"/>
</dbReference>
<comment type="cofactor">
    <cofactor evidence="2">
        <name>Zn(2+)</name>
        <dbReference type="ChEBI" id="CHEBI:29105"/>
    </cofactor>
</comment>
<dbReference type="InterPro" id="IPR015797">
    <property type="entry name" value="NUDIX_hydrolase-like_dom_sf"/>
</dbReference>
<comment type="caution">
    <text evidence="11">The sequence shown here is derived from an EMBL/GenBank/DDBJ whole genome shotgun (WGS) entry which is preliminary data.</text>
</comment>
<evidence type="ECO:0000313" key="12">
    <source>
        <dbReference type="Proteomes" id="UP000824007"/>
    </source>
</evidence>
<dbReference type="EC" id="3.6.1.22" evidence="4"/>
<dbReference type="SUPFAM" id="SSF55811">
    <property type="entry name" value="Nudix"/>
    <property type="match status" value="1"/>
</dbReference>
<feature type="domain" description="Nudix hydrolase" evidence="10">
    <location>
        <begin position="37"/>
        <end position="159"/>
    </location>
</feature>
<dbReference type="CDD" id="cd03429">
    <property type="entry name" value="NUDIX_NADH_pyrophosphatase_Nudt13"/>
    <property type="match status" value="1"/>
</dbReference>
<keyword evidence="8" id="KW-0520">NAD</keyword>
<evidence type="ECO:0000256" key="5">
    <source>
        <dbReference type="ARBA" id="ARBA00022723"/>
    </source>
</evidence>
<evidence type="ECO:0000259" key="10">
    <source>
        <dbReference type="PROSITE" id="PS51462"/>
    </source>
</evidence>
<dbReference type="GO" id="GO:0005829">
    <property type="term" value="C:cytosol"/>
    <property type="evidence" value="ECO:0007669"/>
    <property type="project" value="TreeGrafter"/>
</dbReference>
<reference evidence="11" key="2">
    <citation type="submission" date="2021-04" db="EMBL/GenBank/DDBJ databases">
        <authorList>
            <person name="Gilroy R."/>
        </authorList>
    </citation>
    <scope>NUCLEOTIDE SEQUENCE</scope>
    <source>
        <strain evidence="11">ChiSxjej3B15-24422</strain>
    </source>
</reference>
<evidence type="ECO:0000256" key="4">
    <source>
        <dbReference type="ARBA" id="ARBA00012381"/>
    </source>
</evidence>
<protein>
    <recommendedName>
        <fullName evidence="4">NAD(+) diphosphatase</fullName>
        <ecNumber evidence="4">3.6.1.22</ecNumber>
    </recommendedName>
</protein>
<dbReference type="InterPro" id="IPR050241">
    <property type="entry name" value="NAD-cap_RNA_hydrolase_NudC"/>
</dbReference>
<dbReference type="GO" id="GO:0019677">
    <property type="term" value="P:NAD+ catabolic process"/>
    <property type="evidence" value="ECO:0007669"/>
    <property type="project" value="TreeGrafter"/>
</dbReference>
<dbReference type="PROSITE" id="PS00893">
    <property type="entry name" value="NUDIX_BOX"/>
    <property type="match status" value="1"/>
</dbReference>
<dbReference type="InterPro" id="IPR000086">
    <property type="entry name" value="NUDIX_hydrolase_dom"/>
</dbReference>
<dbReference type="Gene3D" id="3.90.79.10">
    <property type="entry name" value="Nucleoside Triphosphate Pyrophosphohydrolase"/>
    <property type="match status" value="1"/>
</dbReference>
<dbReference type="InterPro" id="IPR049734">
    <property type="entry name" value="NudC-like_C"/>
</dbReference>
<dbReference type="EMBL" id="DXDD01000088">
    <property type="protein sequence ID" value="HIY60403.1"/>
    <property type="molecule type" value="Genomic_DNA"/>
</dbReference>
<dbReference type="GO" id="GO:0006742">
    <property type="term" value="P:NADP+ catabolic process"/>
    <property type="evidence" value="ECO:0007669"/>
    <property type="project" value="TreeGrafter"/>
</dbReference>
<keyword evidence="6" id="KW-0378">Hydrolase</keyword>
<reference evidence="11" key="1">
    <citation type="journal article" date="2021" name="PeerJ">
        <title>Extensive microbial diversity within the chicken gut microbiome revealed by metagenomics and culture.</title>
        <authorList>
            <person name="Gilroy R."/>
            <person name="Ravi A."/>
            <person name="Getino M."/>
            <person name="Pursley I."/>
            <person name="Horton D.L."/>
            <person name="Alikhan N.F."/>
            <person name="Baker D."/>
            <person name="Gharbi K."/>
            <person name="Hall N."/>
            <person name="Watson M."/>
            <person name="Adriaenssens E.M."/>
            <person name="Foster-Nyarko E."/>
            <person name="Jarju S."/>
            <person name="Secka A."/>
            <person name="Antonio M."/>
            <person name="Oren A."/>
            <person name="Chaudhuri R.R."/>
            <person name="La Ragione R."/>
            <person name="Hildebrand F."/>
            <person name="Pallen M.J."/>
        </authorList>
    </citation>
    <scope>NUCLEOTIDE SEQUENCE</scope>
    <source>
        <strain evidence="11">ChiSxjej3B15-24422</strain>
    </source>
</reference>
<evidence type="ECO:0000256" key="1">
    <source>
        <dbReference type="ARBA" id="ARBA00001946"/>
    </source>
</evidence>